<sequence>MKETIQNGQLANILFASVHFSDGTCYPIVNEDLYRAQNTLPKLSGFCFLVINQIDGEIKIIKKV</sequence>
<evidence type="ECO:0000313" key="2">
    <source>
        <dbReference type="Proteomes" id="UP000679220"/>
    </source>
</evidence>
<name>A0A941IV37_9BACT</name>
<proteinExistence type="predicted"/>
<reference evidence="1" key="2">
    <citation type="submission" date="2021-04" db="EMBL/GenBank/DDBJ databases">
        <authorList>
            <person name="Zhang T."/>
            <person name="Zhang Y."/>
            <person name="Lu D."/>
            <person name="Zuo D."/>
            <person name="Du Z."/>
        </authorList>
    </citation>
    <scope>NUCLEOTIDE SEQUENCE</scope>
    <source>
        <strain evidence="1">JR1</strain>
    </source>
</reference>
<protein>
    <submittedName>
        <fullName evidence="1">Uncharacterized protein</fullName>
    </submittedName>
</protein>
<comment type="caution">
    <text evidence="1">The sequence shown here is derived from an EMBL/GenBank/DDBJ whole genome shotgun (WGS) entry which is preliminary data.</text>
</comment>
<dbReference type="RefSeq" id="WP_212188381.1">
    <property type="nucleotide sequence ID" value="NZ_JAGTAR010000002.1"/>
</dbReference>
<evidence type="ECO:0000313" key="1">
    <source>
        <dbReference type="EMBL" id="MBR8534480.1"/>
    </source>
</evidence>
<gene>
    <name evidence="1" type="ORF">KDU71_02830</name>
</gene>
<dbReference type="Proteomes" id="UP000679220">
    <property type="component" value="Unassembled WGS sequence"/>
</dbReference>
<accession>A0A941IV37</accession>
<dbReference type="EMBL" id="JAGTAR010000002">
    <property type="protein sequence ID" value="MBR8534480.1"/>
    <property type="molecule type" value="Genomic_DNA"/>
</dbReference>
<reference evidence="1" key="1">
    <citation type="journal article" date="2018" name="Int. J. Syst. Evol. Microbiol.">
        <title>Carboxylicivirga sediminis sp. nov., isolated from coastal sediment.</title>
        <authorList>
            <person name="Wang F.Q."/>
            <person name="Ren L.H."/>
            <person name="Zou R.J."/>
            <person name="Sun Y.Z."/>
            <person name="Liu X.J."/>
            <person name="Jiang F."/>
            <person name="Liu L.J."/>
        </authorList>
    </citation>
    <scope>NUCLEOTIDE SEQUENCE</scope>
    <source>
        <strain evidence="1">JR1</strain>
    </source>
</reference>
<keyword evidence="2" id="KW-1185">Reference proteome</keyword>
<dbReference type="AlphaFoldDB" id="A0A941IV37"/>
<organism evidence="1 2">
    <name type="scientific">Carboxylicivirga sediminis</name>
    <dbReference type="NCBI Taxonomy" id="2006564"/>
    <lineage>
        <taxon>Bacteria</taxon>
        <taxon>Pseudomonadati</taxon>
        <taxon>Bacteroidota</taxon>
        <taxon>Bacteroidia</taxon>
        <taxon>Marinilabiliales</taxon>
        <taxon>Marinilabiliaceae</taxon>
        <taxon>Carboxylicivirga</taxon>
    </lineage>
</organism>